<proteinExistence type="predicted"/>
<gene>
    <name evidence="7" type="ORF">EX30DRAFT_351623</name>
</gene>
<keyword evidence="3 6" id="KW-1133">Transmembrane helix</keyword>
<dbReference type="SUPFAM" id="SSF103473">
    <property type="entry name" value="MFS general substrate transporter"/>
    <property type="match status" value="2"/>
</dbReference>
<sequence length="1180" mass="127629">MDPRSPPSNSQPPSPTSTSPTRGQPSQPEPAPSSPAQSTSDPERESSLLGIFSRLRAAVNPERSSGGGPSGSLLEDKPTSTHSRLSLNYSGDEVDNAKGKGLSLTAFQDESSSALESSILDSSEPDLNLVLRVGSVTKRSVGSSTVRDPSPQRLPEQAQAQSSLAVHHGDTTGGRSSLEASSNAATVSYRYADDEAESSDDDDERTRRRGPGDRQSLLSTKTDELDLAYESSSSSSRASPHLLPRPLRLDSAVRRPPNTPVNSILTPDPIVGVVPPTVEPSVSVTRRDTPESRKTTKKGGYRQMSFDRERPVRFSTEMPRSSKKGKKPDPAVMAARRSFEASFSRPSSAPRAVDPETTPPDDTNFIPAPFEFQQQLGSLRILSGTPRFDSDEFQMGVNQIPTPPPRPRMPCILNIHGECTCSDGSDVSLSPQLSDYSIRYETDNPPRRSQQKKKNAADIDIPDYVKPSPKLSSKSLEGTLPPGGPVTYDSTGVPVTALSFTRMITDLEDVLNQALEIAETAVDDSAPMGGTGGSKDTRDHTGAVSNTVNRELWSAKNAARQLSTRQGARRMNQKPTTIGAGMEPLSDPGEEHVTDVQITERAQSFPVTTDSKGRVRIPKSSVRVADSGTGEAYELKSRSTHRERDQGRSEGTYGRSALSQNVLNPQKKFTVEVGRDGDVLLIPLESPGNNEQTSYETSRTQRPPHRGGWDWGLHGKRFSAAVTGVLLALAGWIIGNYHGELPAIQKHLELSSGAAQLGNVAFFLTMALSIFVFWPLPLLHGRKPYIMVSLALMIPLQLPQGLPLPPYTAPPEDVVRSMTPYAVCFMFFRALSGLVFGFAFVNTFNTVLDLFGADTGACCRGGVVFDNSAFAKRDTWRLSGGGRRGMRPDHDRLYNTRLGILDYSDAFRRDITHFGINAGSSPLVETLRWSPGPQSFDSELGFGEEETVEALLAIPFGGLLAVFAVHPRFFATNFRNRSIPSALHNLNYGHKNAGRHPYRLALRVGATLLPVFAIALTASISGPTPGTTVLAAIVTFFAVIVLTECHLLIMDNYDVSDLPDSHLTARSQASGLPSHAPDQGIHTSHPCLASALTVLHTMCMLFAALAYSIANPMIDGIGAQKGLAVVTGVLALATVALVAVLWRGKRTEEVEEMERRGVSLLMRAWGSRWWESAGRGWEGA</sequence>
<feature type="compositionally biased region" description="Basic and acidic residues" evidence="5">
    <location>
        <begin position="285"/>
        <end position="294"/>
    </location>
</feature>
<dbReference type="InterPro" id="IPR036259">
    <property type="entry name" value="MFS_trans_sf"/>
</dbReference>
<feature type="compositionally biased region" description="Basic and acidic residues" evidence="5">
    <location>
        <begin position="633"/>
        <end position="648"/>
    </location>
</feature>
<feature type="transmembrane region" description="Helical" evidence="6">
    <location>
        <begin position="1028"/>
        <end position="1049"/>
    </location>
</feature>
<dbReference type="PANTHER" id="PTHR23502">
    <property type="entry name" value="MAJOR FACILITATOR SUPERFAMILY"/>
    <property type="match status" value="1"/>
</dbReference>
<feature type="compositionally biased region" description="Low complexity" evidence="5">
    <location>
        <begin position="228"/>
        <end position="246"/>
    </location>
</feature>
<organism evidence="7 8">
    <name type="scientific">Ascodesmis nigricans</name>
    <dbReference type="NCBI Taxonomy" id="341454"/>
    <lineage>
        <taxon>Eukaryota</taxon>
        <taxon>Fungi</taxon>
        <taxon>Dikarya</taxon>
        <taxon>Ascomycota</taxon>
        <taxon>Pezizomycotina</taxon>
        <taxon>Pezizomycetes</taxon>
        <taxon>Pezizales</taxon>
        <taxon>Ascodesmidaceae</taxon>
        <taxon>Ascodesmis</taxon>
    </lineage>
</organism>
<dbReference type="EMBL" id="ML220150">
    <property type="protein sequence ID" value="TGZ77639.1"/>
    <property type="molecule type" value="Genomic_DNA"/>
</dbReference>
<evidence type="ECO:0000256" key="1">
    <source>
        <dbReference type="ARBA" id="ARBA00004141"/>
    </source>
</evidence>
<feature type="region of interest" description="Disordered" evidence="5">
    <location>
        <begin position="561"/>
        <end position="590"/>
    </location>
</feature>
<feature type="transmembrane region" description="Helical" evidence="6">
    <location>
        <begin position="757"/>
        <end position="777"/>
    </location>
</feature>
<evidence type="ECO:0000313" key="7">
    <source>
        <dbReference type="EMBL" id="TGZ77639.1"/>
    </source>
</evidence>
<protein>
    <submittedName>
        <fullName evidence="7">Uncharacterized protein</fullName>
    </submittedName>
</protein>
<evidence type="ECO:0000256" key="3">
    <source>
        <dbReference type="ARBA" id="ARBA00022989"/>
    </source>
</evidence>
<dbReference type="GO" id="GO:0005886">
    <property type="term" value="C:plasma membrane"/>
    <property type="evidence" value="ECO:0007669"/>
    <property type="project" value="TreeGrafter"/>
</dbReference>
<evidence type="ECO:0000256" key="5">
    <source>
        <dbReference type="SAM" id="MobiDB-lite"/>
    </source>
</evidence>
<evidence type="ECO:0000256" key="6">
    <source>
        <dbReference type="SAM" id="Phobius"/>
    </source>
</evidence>
<dbReference type="InParanoid" id="A0A4S2MQM0"/>
<accession>A0A4S2MQM0</accession>
<dbReference type="AlphaFoldDB" id="A0A4S2MQM0"/>
<evidence type="ECO:0000313" key="8">
    <source>
        <dbReference type="Proteomes" id="UP000298138"/>
    </source>
</evidence>
<feature type="compositionally biased region" description="Low complexity" evidence="5">
    <location>
        <begin position="16"/>
        <end position="26"/>
    </location>
</feature>
<comment type="subcellular location">
    <subcellularLocation>
        <location evidence="1">Membrane</location>
        <topology evidence="1">Multi-pass membrane protein</topology>
    </subcellularLocation>
</comment>
<feature type="compositionally biased region" description="Low complexity" evidence="5">
    <location>
        <begin position="334"/>
        <end position="352"/>
    </location>
</feature>
<feature type="compositionally biased region" description="Polar residues" evidence="5">
    <location>
        <begin position="138"/>
        <end position="147"/>
    </location>
</feature>
<feature type="compositionally biased region" description="Polar residues" evidence="5">
    <location>
        <begin position="80"/>
        <end position="89"/>
    </location>
</feature>
<dbReference type="STRING" id="341454.A0A4S2MQM0"/>
<feature type="compositionally biased region" description="Polar residues" evidence="5">
    <location>
        <begin position="687"/>
        <end position="701"/>
    </location>
</feature>
<feature type="transmembrane region" description="Helical" evidence="6">
    <location>
        <begin position="820"/>
        <end position="841"/>
    </location>
</feature>
<dbReference type="Gene3D" id="1.20.1250.20">
    <property type="entry name" value="MFS general substrate transporter like domains"/>
    <property type="match status" value="1"/>
</dbReference>
<name>A0A4S2MQM0_9PEZI</name>
<feature type="transmembrane region" description="Helical" evidence="6">
    <location>
        <begin position="1000"/>
        <end position="1022"/>
    </location>
</feature>
<evidence type="ECO:0000256" key="2">
    <source>
        <dbReference type="ARBA" id="ARBA00022692"/>
    </source>
</evidence>
<keyword evidence="8" id="KW-1185">Reference proteome</keyword>
<dbReference type="GO" id="GO:0022857">
    <property type="term" value="F:transmembrane transporter activity"/>
    <property type="evidence" value="ECO:0007669"/>
    <property type="project" value="TreeGrafter"/>
</dbReference>
<feature type="region of interest" description="Disordered" evidence="5">
    <location>
        <begin position="625"/>
        <end position="658"/>
    </location>
</feature>
<keyword evidence="4 6" id="KW-0472">Membrane</keyword>
<feature type="region of interest" description="Disordered" evidence="5">
    <location>
        <begin position="138"/>
        <end position="363"/>
    </location>
</feature>
<feature type="transmembrane region" description="Helical" evidence="6">
    <location>
        <begin position="1122"/>
        <end position="1142"/>
    </location>
</feature>
<feature type="compositionally biased region" description="Low complexity" evidence="5">
    <location>
        <begin position="466"/>
        <end position="476"/>
    </location>
</feature>
<dbReference type="OrthoDB" id="10250282at2759"/>
<feature type="transmembrane region" description="Helical" evidence="6">
    <location>
        <begin position="1087"/>
        <end position="1110"/>
    </location>
</feature>
<feature type="compositionally biased region" description="Pro residues" evidence="5">
    <location>
        <begin position="1"/>
        <end position="15"/>
    </location>
</feature>
<keyword evidence="2 6" id="KW-0812">Transmembrane</keyword>
<dbReference type="Proteomes" id="UP000298138">
    <property type="component" value="Unassembled WGS sequence"/>
</dbReference>
<feature type="transmembrane region" description="Helical" evidence="6">
    <location>
        <begin position="718"/>
        <end position="737"/>
    </location>
</feature>
<feature type="region of interest" description="Disordered" evidence="5">
    <location>
        <begin position="1"/>
        <end position="98"/>
    </location>
</feature>
<feature type="compositionally biased region" description="Polar residues" evidence="5">
    <location>
        <begin position="173"/>
        <end position="186"/>
    </location>
</feature>
<feature type="region of interest" description="Disordered" evidence="5">
    <location>
        <begin position="684"/>
        <end position="706"/>
    </location>
</feature>
<dbReference type="PANTHER" id="PTHR23502:SF76">
    <property type="entry name" value="POLYAMINE TRANSPORT PROTEIN"/>
    <property type="match status" value="1"/>
</dbReference>
<feature type="compositionally biased region" description="Low complexity" evidence="5">
    <location>
        <begin position="271"/>
        <end position="284"/>
    </location>
</feature>
<feature type="compositionally biased region" description="Acidic residues" evidence="5">
    <location>
        <begin position="194"/>
        <end position="203"/>
    </location>
</feature>
<reference evidence="7 8" key="1">
    <citation type="submission" date="2019-04" db="EMBL/GenBank/DDBJ databases">
        <title>Comparative genomics and transcriptomics to analyze fruiting body development in filamentous ascomycetes.</title>
        <authorList>
            <consortium name="DOE Joint Genome Institute"/>
            <person name="Lutkenhaus R."/>
            <person name="Traeger S."/>
            <person name="Breuer J."/>
            <person name="Kuo A."/>
            <person name="Lipzen A."/>
            <person name="Pangilinan J."/>
            <person name="Dilworth D."/>
            <person name="Sandor L."/>
            <person name="Poggeler S."/>
            <person name="Barry K."/>
            <person name="Grigoriev I.V."/>
            <person name="Nowrousian M."/>
        </authorList>
    </citation>
    <scope>NUCLEOTIDE SEQUENCE [LARGE SCALE GENOMIC DNA]</scope>
    <source>
        <strain evidence="7 8">CBS 389.68</strain>
    </source>
</reference>
<evidence type="ECO:0000256" key="4">
    <source>
        <dbReference type="ARBA" id="ARBA00023136"/>
    </source>
</evidence>
<feature type="region of interest" description="Disordered" evidence="5">
    <location>
        <begin position="438"/>
        <end position="487"/>
    </location>
</feature>